<evidence type="ECO:0000256" key="5">
    <source>
        <dbReference type="ARBA" id="ARBA00022741"/>
    </source>
</evidence>
<dbReference type="OrthoDB" id="789601at2"/>
<dbReference type="PANTHER" id="PTHR31187">
    <property type="match status" value="1"/>
</dbReference>
<dbReference type="RefSeq" id="WP_114070620.1">
    <property type="nucleotide sequence ID" value="NZ_CP030852.1"/>
</dbReference>
<dbReference type="Gene3D" id="1.20.1250.20">
    <property type="entry name" value="MFS general substrate transporter like domains"/>
    <property type="match status" value="1"/>
</dbReference>
<proteinExistence type="inferred from homology"/>
<organism evidence="10 11">
    <name type="scientific">Runella rosea</name>
    <dbReference type="NCBI Taxonomy" id="2259595"/>
    <lineage>
        <taxon>Bacteria</taxon>
        <taxon>Pseudomonadati</taxon>
        <taxon>Bacteroidota</taxon>
        <taxon>Cytophagia</taxon>
        <taxon>Cytophagales</taxon>
        <taxon>Spirosomataceae</taxon>
        <taxon>Runella</taxon>
    </lineage>
</organism>
<dbReference type="KEGG" id="run:DR864_28880"/>
<feature type="transmembrane region" description="Helical" evidence="9">
    <location>
        <begin position="112"/>
        <end position="135"/>
    </location>
</feature>
<reference evidence="10 11" key="1">
    <citation type="submission" date="2018-07" db="EMBL/GenBank/DDBJ databases">
        <title>Genome sequencing of Runella.</title>
        <authorList>
            <person name="Baek M.-G."/>
            <person name="Yi H."/>
        </authorList>
    </citation>
    <scope>NUCLEOTIDE SEQUENCE [LARGE SCALE GENOMIC DNA]</scope>
    <source>
        <strain evidence="10 11">HYN0085</strain>
        <plasmid evidence="10 11">unnamed2</plasmid>
    </source>
</reference>
<accession>A0A344TTA9</accession>
<dbReference type="GO" id="GO:0005524">
    <property type="term" value="F:ATP binding"/>
    <property type="evidence" value="ECO:0007669"/>
    <property type="project" value="UniProtKB-KW"/>
</dbReference>
<feature type="transmembrane region" description="Helical" evidence="9">
    <location>
        <begin position="147"/>
        <end position="166"/>
    </location>
</feature>
<keyword evidence="3" id="KW-0813">Transport</keyword>
<dbReference type="InterPro" id="IPR004667">
    <property type="entry name" value="ADP_ATP_car_bac_type"/>
</dbReference>
<keyword evidence="11" id="KW-1185">Reference proteome</keyword>
<dbReference type="SUPFAM" id="SSF103473">
    <property type="entry name" value="MFS general substrate transporter"/>
    <property type="match status" value="1"/>
</dbReference>
<keyword evidence="7 9" id="KW-1133">Transmembrane helix</keyword>
<name>A0A344TTA9_9BACT</name>
<dbReference type="PANTHER" id="PTHR31187:SF1">
    <property type="entry name" value="ADP,ATP CARRIER PROTEIN 1"/>
    <property type="match status" value="1"/>
</dbReference>
<feature type="transmembrane region" description="Helical" evidence="9">
    <location>
        <begin position="293"/>
        <end position="313"/>
    </location>
</feature>
<dbReference type="CDD" id="cd06174">
    <property type="entry name" value="MFS"/>
    <property type="match status" value="1"/>
</dbReference>
<evidence type="ECO:0000313" key="11">
    <source>
        <dbReference type="Proteomes" id="UP000251993"/>
    </source>
</evidence>
<evidence type="ECO:0000256" key="6">
    <source>
        <dbReference type="ARBA" id="ARBA00022840"/>
    </source>
</evidence>
<dbReference type="InterPro" id="IPR011989">
    <property type="entry name" value="ARM-like"/>
</dbReference>
<dbReference type="Gene3D" id="1.25.10.10">
    <property type="entry name" value="Leucine-rich Repeat Variant"/>
    <property type="match status" value="1"/>
</dbReference>
<keyword evidence="6" id="KW-0067">ATP-binding</keyword>
<feature type="transmembrane region" description="Helical" evidence="9">
    <location>
        <begin position="27"/>
        <end position="48"/>
    </location>
</feature>
<evidence type="ECO:0000256" key="3">
    <source>
        <dbReference type="ARBA" id="ARBA00022448"/>
    </source>
</evidence>
<feature type="transmembrane region" description="Helical" evidence="9">
    <location>
        <begin position="85"/>
        <end position="106"/>
    </location>
</feature>
<dbReference type="InterPro" id="IPR036259">
    <property type="entry name" value="MFS_trans_sf"/>
</dbReference>
<dbReference type="AlphaFoldDB" id="A0A344TTA9"/>
<evidence type="ECO:0000256" key="9">
    <source>
        <dbReference type="SAM" id="Phobius"/>
    </source>
</evidence>
<dbReference type="GO" id="GO:0016020">
    <property type="term" value="C:membrane"/>
    <property type="evidence" value="ECO:0007669"/>
    <property type="project" value="UniProtKB-SubCell"/>
</dbReference>
<evidence type="ECO:0000256" key="8">
    <source>
        <dbReference type="ARBA" id="ARBA00023136"/>
    </source>
</evidence>
<keyword evidence="10" id="KW-0614">Plasmid</keyword>
<evidence type="ECO:0000313" key="10">
    <source>
        <dbReference type="EMBL" id="AXE21880.1"/>
    </source>
</evidence>
<dbReference type="InterPro" id="IPR016024">
    <property type="entry name" value="ARM-type_fold"/>
</dbReference>
<comment type="subcellular location">
    <subcellularLocation>
        <location evidence="1">Membrane</location>
        <topology evidence="1">Multi-pass membrane protein</topology>
    </subcellularLocation>
</comment>
<feature type="transmembrane region" description="Helical" evidence="9">
    <location>
        <begin position="374"/>
        <end position="392"/>
    </location>
</feature>
<protein>
    <recommendedName>
        <fullName evidence="12">ATP/ADP translocase</fullName>
    </recommendedName>
</protein>
<dbReference type="EMBL" id="CP030852">
    <property type="protein sequence ID" value="AXE21880.1"/>
    <property type="molecule type" value="Genomic_DNA"/>
</dbReference>
<comment type="similarity">
    <text evidence="2">Belongs to the ADP/ATP translocase tlc family.</text>
</comment>
<evidence type="ECO:0000256" key="4">
    <source>
        <dbReference type="ARBA" id="ARBA00022692"/>
    </source>
</evidence>
<feature type="transmembrane region" description="Helical" evidence="9">
    <location>
        <begin position="178"/>
        <end position="196"/>
    </location>
</feature>
<feature type="transmembrane region" description="Helical" evidence="9">
    <location>
        <begin position="227"/>
        <end position="250"/>
    </location>
</feature>
<sequence length="962" mass="110398">MLKKERLYHLMNLKEGDLKVVNPFMRYSFFMGVSVAIFYTATMSLFLNSFDRTMLPKAYIASGIIVYALGYIVSKIQERVYFSKIALFLIIFLIISVTALLVGHFITGNKWIYFFLFIWNRVFVFVNGISFWAIVSRIFNLQQAKRLVSFITTGDVISSIVSYLSVPLLLQFIDTNGLLYLSIGTLVFCLVLMVTISKRYKSELSIFSREKEKPKQKTFNYFFKSPYYTAVFMLALFPVMGLFYVEFIFAVESKKVFPDKELLTGFLGLFFGLCAIIELLIKTLLYGRFIEKYGLKLGLVVLPLVLTIFYAFAAVYGTFYGTTYVFFAFIVMSRFAMSTVRKSISDPSYQLLFQPIHPEERLELQSRIEGGPKAGGNIVAGVLLLGLTYFTFIDTVYLSYIFVGILVVWLWVAFSTQSLYRNVLKNLLKESAKRKSSSDKKNTETVMPMEDAGKKTDFDIVIKMANSPLPEERLESVTLLENSGRYYAFKYIDALMQDTNPRVKRAALLAAGNIRKMELWPHLLNNITSNYFKLPTKIALASIGDPVMGELERFFNRTENDRATQKEIISIVEKIDTLSSTRFLRAKMNHPDPHIRDRVFEALNQNRYTATVLERTHINAEIDEKAAFVVWLMAAQADIRRMPELAPLLNSLEEETKQTAPKLFNLLNVLIVDQDFDLIKDLYENNNEATQGFVQEVFSMALTEDLRVKLAPIFEEDTIEDKVQKCRENYPQQHLSPEERVLDIINRDFAQLSSELKASAIQSLLHFPNSQNQYVLISSAHSNSEVIVETALYVLHQLYPTTFEEFKETAAFLPNCHRTDLCKKIEHGFKKEDLLINKLNAIRTIDLLKKLPADSLLPMTISLQKLQLTSYETLLMDRYCTAGPPLLFVYEGEIELLETDGNQQWISEGGYWFREPEPPPTVYLQSVNALKDSTIFLLDPYLVYNLIAENTAYKEDVTLETA</sequence>
<evidence type="ECO:0008006" key="12">
    <source>
        <dbReference type="Google" id="ProtNLM"/>
    </source>
</evidence>
<dbReference type="SUPFAM" id="SSF48371">
    <property type="entry name" value="ARM repeat"/>
    <property type="match status" value="1"/>
</dbReference>
<evidence type="ECO:0000256" key="7">
    <source>
        <dbReference type="ARBA" id="ARBA00022989"/>
    </source>
</evidence>
<feature type="transmembrane region" description="Helical" evidence="9">
    <location>
        <begin position="398"/>
        <end position="420"/>
    </location>
</feature>
<evidence type="ECO:0000256" key="1">
    <source>
        <dbReference type="ARBA" id="ARBA00004141"/>
    </source>
</evidence>
<feature type="transmembrane region" description="Helical" evidence="9">
    <location>
        <begin position="262"/>
        <end position="281"/>
    </location>
</feature>
<evidence type="ECO:0000256" key="2">
    <source>
        <dbReference type="ARBA" id="ARBA00007127"/>
    </source>
</evidence>
<feature type="transmembrane region" description="Helical" evidence="9">
    <location>
        <begin position="54"/>
        <end position="73"/>
    </location>
</feature>
<keyword evidence="5" id="KW-0547">Nucleotide-binding</keyword>
<gene>
    <name evidence="10" type="ORF">DR864_28880</name>
</gene>
<dbReference type="Proteomes" id="UP000251993">
    <property type="component" value="Plasmid unnamed2"/>
</dbReference>
<dbReference type="GO" id="GO:0005471">
    <property type="term" value="F:ATP:ADP antiporter activity"/>
    <property type="evidence" value="ECO:0007669"/>
    <property type="project" value="InterPro"/>
</dbReference>
<geneLocation type="plasmid" evidence="10 11">
    <name>unnamed2</name>
</geneLocation>
<keyword evidence="4 9" id="KW-0812">Transmembrane</keyword>
<keyword evidence="8 9" id="KW-0472">Membrane</keyword>